<dbReference type="GO" id="GO:0008270">
    <property type="term" value="F:zinc ion binding"/>
    <property type="evidence" value="ECO:0007669"/>
    <property type="project" value="UniProtKB-KW"/>
</dbReference>
<dbReference type="InterPro" id="IPR049808">
    <property type="entry name" value="CONSTANS-like_Bbox1"/>
</dbReference>
<dbReference type="GO" id="GO:0009909">
    <property type="term" value="P:regulation of flower development"/>
    <property type="evidence" value="ECO:0007669"/>
    <property type="project" value="InterPro"/>
</dbReference>
<evidence type="ECO:0000256" key="2">
    <source>
        <dbReference type="ARBA" id="ARBA00010024"/>
    </source>
</evidence>
<evidence type="ECO:0000256" key="3">
    <source>
        <dbReference type="ARBA" id="ARBA00022723"/>
    </source>
</evidence>
<dbReference type="InterPro" id="IPR045281">
    <property type="entry name" value="CONSTANS-like"/>
</dbReference>
<dbReference type="CDD" id="cd19821">
    <property type="entry name" value="Bbox1_BBX-like"/>
    <property type="match status" value="1"/>
</dbReference>
<dbReference type="Pfam" id="PF06203">
    <property type="entry name" value="CCT"/>
    <property type="match status" value="1"/>
</dbReference>
<evidence type="ECO:0000256" key="4">
    <source>
        <dbReference type="ARBA" id="ARBA00022771"/>
    </source>
</evidence>
<dbReference type="GO" id="GO:0003700">
    <property type="term" value="F:DNA-binding transcription factor activity"/>
    <property type="evidence" value="ECO:0007669"/>
    <property type="project" value="TreeGrafter"/>
</dbReference>
<dbReference type="Pfam" id="PF00643">
    <property type="entry name" value="zf-B_box"/>
    <property type="match status" value="1"/>
</dbReference>
<dbReference type="PROSITE" id="PS51017">
    <property type="entry name" value="CCT"/>
    <property type="match status" value="1"/>
</dbReference>
<dbReference type="SMART" id="SM00336">
    <property type="entry name" value="BBOX"/>
    <property type="match status" value="1"/>
</dbReference>
<keyword evidence="3" id="KW-0479">Metal-binding</keyword>
<feature type="domain" description="B box-type" evidence="9">
    <location>
        <begin position="24"/>
        <end position="66"/>
    </location>
</feature>
<reference evidence="11 12" key="1">
    <citation type="journal article" date="2021" name="Hortic Res">
        <title>Chromosome-scale assembly of the Dendrobium chrysotoxum genome enhances the understanding of orchid evolution.</title>
        <authorList>
            <person name="Zhang Y."/>
            <person name="Zhang G.Q."/>
            <person name="Zhang D."/>
            <person name="Liu X.D."/>
            <person name="Xu X.Y."/>
            <person name="Sun W.H."/>
            <person name="Yu X."/>
            <person name="Zhu X."/>
            <person name="Wang Z.W."/>
            <person name="Zhao X."/>
            <person name="Zhong W.Y."/>
            <person name="Chen H."/>
            <person name="Yin W.L."/>
            <person name="Huang T."/>
            <person name="Niu S.C."/>
            <person name="Liu Z.J."/>
        </authorList>
    </citation>
    <scope>NUCLEOTIDE SEQUENCE [LARGE SCALE GENOMIC DNA]</scope>
    <source>
        <strain evidence="11">Lindl</strain>
    </source>
</reference>
<feature type="domain" description="CCT" evidence="10">
    <location>
        <begin position="212"/>
        <end position="254"/>
    </location>
</feature>
<dbReference type="PANTHER" id="PTHR31319">
    <property type="entry name" value="ZINC FINGER PROTEIN CONSTANS-LIKE 4"/>
    <property type="match status" value="1"/>
</dbReference>
<evidence type="ECO:0000259" key="10">
    <source>
        <dbReference type="PROSITE" id="PS51017"/>
    </source>
</evidence>
<evidence type="ECO:0000256" key="8">
    <source>
        <dbReference type="PROSITE-ProRule" id="PRU00357"/>
    </source>
</evidence>
<evidence type="ECO:0008006" key="13">
    <source>
        <dbReference type="Google" id="ProtNLM"/>
    </source>
</evidence>
<dbReference type="PANTHER" id="PTHR31319:SF39">
    <property type="entry name" value="ZINC FINGER PROTEIN CONSTANS-LIKE 1"/>
    <property type="match status" value="1"/>
</dbReference>
<gene>
    <name evidence="11" type="ORF">IEQ34_013632</name>
</gene>
<evidence type="ECO:0000256" key="1">
    <source>
        <dbReference type="ARBA" id="ARBA00004123"/>
    </source>
</evidence>
<dbReference type="PROSITE" id="PS50119">
    <property type="entry name" value="ZF_BBOX"/>
    <property type="match status" value="1"/>
</dbReference>
<keyword evidence="12" id="KW-1185">Reference proteome</keyword>
<name>A0AAV7GQE2_DENCH</name>
<evidence type="ECO:0000313" key="12">
    <source>
        <dbReference type="Proteomes" id="UP000775213"/>
    </source>
</evidence>
<dbReference type="EMBL" id="JAGFBR010000012">
    <property type="protein sequence ID" value="KAH0458317.1"/>
    <property type="molecule type" value="Genomic_DNA"/>
</dbReference>
<dbReference type="GO" id="GO:2000028">
    <property type="term" value="P:regulation of photoperiodism, flowering"/>
    <property type="evidence" value="ECO:0007669"/>
    <property type="project" value="TreeGrafter"/>
</dbReference>
<dbReference type="GO" id="GO:0005634">
    <property type="term" value="C:nucleus"/>
    <property type="evidence" value="ECO:0007669"/>
    <property type="project" value="UniProtKB-SubCell"/>
</dbReference>
<evidence type="ECO:0000256" key="6">
    <source>
        <dbReference type="ARBA" id="ARBA00023242"/>
    </source>
</evidence>
<keyword evidence="6 8" id="KW-0539">Nucleus</keyword>
<comment type="caution">
    <text evidence="11">The sequence shown here is derived from an EMBL/GenBank/DDBJ whole genome shotgun (WGS) entry which is preliminary data.</text>
</comment>
<keyword evidence="4 7" id="KW-0863">Zinc-finger</keyword>
<dbReference type="InterPro" id="IPR010402">
    <property type="entry name" value="CCT_domain"/>
</dbReference>
<comment type="similarity">
    <text evidence="2">Belongs to the CONSTANS family.</text>
</comment>
<protein>
    <recommendedName>
        <fullName evidence="13">CONSTANS-like protein</fullName>
    </recommendedName>
</protein>
<evidence type="ECO:0000256" key="7">
    <source>
        <dbReference type="PROSITE-ProRule" id="PRU00024"/>
    </source>
</evidence>
<evidence type="ECO:0000313" key="11">
    <source>
        <dbReference type="EMBL" id="KAH0458317.1"/>
    </source>
</evidence>
<sequence>MPTEKVASAAITRHPTPATWTSWCDSCHSIPSSVYCRADAAYLCTNCDSSIHSANSLARRHHRVPLLPIPAGGLIVGGISVARPKEEEDEEYPEEDQDGFLIGGEVDEYFDLVEFSTSCEEEGKEKYDCREEEEKQMLQSSFHVGSEGFKGGIDYSAFLPHTESLSSIEATVVPENSMMSISSSQFRTSKGTIELFSGSPIQMPQQFTPMDREARVLRYREKRKTRKFQKIIRYASRKAYAETRPRIKGRFAKRTDAELEVDQMFAAPVMVEAGYGVVHSY</sequence>
<accession>A0AAV7GQE2</accession>
<evidence type="ECO:0000256" key="5">
    <source>
        <dbReference type="ARBA" id="ARBA00022833"/>
    </source>
</evidence>
<organism evidence="11 12">
    <name type="scientific">Dendrobium chrysotoxum</name>
    <name type="common">Orchid</name>
    <dbReference type="NCBI Taxonomy" id="161865"/>
    <lineage>
        <taxon>Eukaryota</taxon>
        <taxon>Viridiplantae</taxon>
        <taxon>Streptophyta</taxon>
        <taxon>Embryophyta</taxon>
        <taxon>Tracheophyta</taxon>
        <taxon>Spermatophyta</taxon>
        <taxon>Magnoliopsida</taxon>
        <taxon>Liliopsida</taxon>
        <taxon>Asparagales</taxon>
        <taxon>Orchidaceae</taxon>
        <taxon>Epidendroideae</taxon>
        <taxon>Malaxideae</taxon>
        <taxon>Dendrobiinae</taxon>
        <taxon>Dendrobium</taxon>
    </lineage>
</organism>
<proteinExistence type="inferred from homology"/>
<comment type="subcellular location">
    <subcellularLocation>
        <location evidence="1 8">Nucleus</location>
    </subcellularLocation>
</comment>
<keyword evidence="5" id="KW-0862">Zinc</keyword>
<dbReference type="Proteomes" id="UP000775213">
    <property type="component" value="Unassembled WGS sequence"/>
</dbReference>
<evidence type="ECO:0000259" key="9">
    <source>
        <dbReference type="PROSITE" id="PS50119"/>
    </source>
</evidence>
<dbReference type="InterPro" id="IPR000315">
    <property type="entry name" value="Znf_B-box"/>
</dbReference>
<dbReference type="AlphaFoldDB" id="A0AAV7GQE2"/>